<reference evidence="5 6" key="1">
    <citation type="submission" date="2019-06" db="EMBL/GenBank/DDBJ databases">
        <title>Sequencing the genomes of 1000 actinobacteria strains.</title>
        <authorList>
            <person name="Klenk H.-P."/>
        </authorList>
    </citation>
    <scope>NUCLEOTIDE SEQUENCE [LARGE SCALE GENOMIC DNA]</scope>
    <source>
        <strain evidence="5 6">DSM 46837</strain>
    </source>
</reference>
<feature type="domain" description="Glycosyltransferase 2-like" evidence="3">
    <location>
        <begin position="30"/>
        <end position="141"/>
    </location>
</feature>
<dbReference type="PANTHER" id="PTHR43685">
    <property type="entry name" value="GLYCOSYLTRANSFERASE"/>
    <property type="match status" value="1"/>
</dbReference>
<evidence type="ECO:0000259" key="4">
    <source>
        <dbReference type="Pfam" id="PF13632"/>
    </source>
</evidence>
<keyword evidence="2" id="KW-1133">Transmembrane helix</keyword>
<sequence>MTLSKNAGRARPGPGEAVSDAQEATEDLVSVIIPARNEERSIGATLDALRGQDYRNLQIIVADGGSTDGTVAVVQRHMAEDPRVELVHNPRQITPVALNVATAQARGPWLVRMDAHSMVDAGYVGGAVARLREGRWGGVGGRKDGGAATPPGRAIAAALGSRFGVGGSVYHHGIREQEVDHIPFGAYPTELVRRLGGWDERLMTNQDFEFDYRLRRSGARLLFDPRLRIAWQSKESVRDFYRQYRRYGRGKVDVALLHPRSLQPRHLGPPLLIAYLVASAAVGVRRPGRAAAMVAPYAVALTAASVTTARTLEDPRARPFVPAAFLAMHIGWGIGVWSRAVELLTRRTTR</sequence>
<dbReference type="InterPro" id="IPR001173">
    <property type="entry name" value="Glyco_trans_2-like"/>
</dbReference>
<keyword evidence="5" id="KW-0808">Transferase</keyword>
<gene>
    <name evidence="5" type="ORF">FHU33_4566</name>
</gene>
<dbReference type="GO" id="GO:0016740">
    <property type="term" value="F:transferase activity"/>
    <property type="evidence" value="ECO:0007669"/>
    <property type="project" value="UniProtKB-KW"/>
</dbReference>
<evidence type="ECO:0000313" key="5">
    <source>
        <dbReference type="EMBL" id="TQN37893.1"/>
    </source>
</evidence>
<dbReference type="InterPro" id="IPR050834">
    <property type="entry name" value="Glycosyltransf_2"/>
</dbReference>
<evidence type="ECO:0000256" key="1">
    <source>
        <dbReference type="SAM" id="MobiDB-lite"/>
    </source>
</evidence>
<evidence type="ECO:0000256" key="2">
    <source>
        <dbReference type="SAM" id="Phobius"/>
    </source>
</evidence>
<keyword evidence="2" id="KW-0472">Membrane</keyword>
<evidence type="ECO:0000259" key="3">
    <source>
        <dbReference type="Pfam" id="PF00535"/>
    </source>
</evidence>
<dbReference type="Pfam" id="PF00535">
    <property type="entry name" value="Glycos_transf_2"/>
    <property type="match status" value="1"/>
</dbReference>
<comment type="caution">
    <text evidence="5">The sequence shown here is derived from an EMBL/GenBank/DDBJ whole genome shotgun (WGS) entry which is preliminary data.</text>
</comment>
<dbReference type="PANTHER" id="PTHR43685:SF2">
    <property type="entry name" value="GLYCOSYLTRANSFERASE 2-LIKE DOMAIN-CONTAINING PROTEIN"/>
    <property type="match status" value="1"/>
</dbReference>
<protein>
    <submittedName>
        <fullName evidence="5">Glycosyl transferase family 2</fullName>
    </submittedName>
</protein>
<dbReference type="CDD" id="cd02525">
    <property type="entry name" value="Succinoglycan_BP_ExoA"/>
    <property type="match status" value="1"/>
</dbReference>
<dbReference type="SUPFAM" id="SSF53448">
    <property type="entry name" value="Nucleotide-diphospho-sugar transferases"/>
    <property type="match status" value="1"/>
</dbReference>
<feature type="transmembrane region" description="Helical" evidence="2">
    <location>
        <begin position="267"/>
        <end position="284"/>
    </location>
</feature>
<dbReference type="Gene3D" id="3.90.550.10">
    <property type="entry name" value="Spore Coat Polysaccharide Biosynthesis Protein SpsA, Chain A"/>
    <property type="match status" value="1"/>
</dbReference>
<feature type="domain" description="Glycosyltransferase 2-like" evidence="4">
    <location>
        <begin position="188"/>
        <end position="294"/>
    </location>
</feature>
<feature type="transmembrane region" description="Helical" evidence="2">
    <location>
        <begin position="291"/>
        <end position="308"/>
    </location>
</feature>
<dbReference type="RefSeq" id="WP_170182637.1">
    <property type="nucleotide sequence ID" value="NZ_VFQE01000002.1"/>
</dbReference>
<dbReference type="Proteomes" id="UP000319865">
    <property type="component" value="Unassembled WGS sequence"/>
</dbReference>
<evidence type="ECO:0000313" key="6">
    <source>
        <dbReference type="Proteomes" id="UP000319865"/>
    </source>
</evidence>
<feature type="transmembrane region" description="Helical" evidence="2">
    <location>
        <begin position="320"/>
        <end position="341"/>
    </location>
</feature>
<accession>A0A543P1J4</accession>
<keyword evidence="6" id="KW-1185">Reference proteome</keyword>
<name>A0A543P1J4_9ACTN</name>
<dbReference type="InterPro" id="IPR029044">
    <property type="entry name" value="Nucleotide-diphossugar_trans"/>
</dbReference>
<dbReference type="EMBL" id="VFQE01000002">
    <property type="protein sequence ID" value="TQN37893.1"/>
    <property type="molecule type" value="Genomic_DNA"/>
</dbReference>
<proteinExistence type="predicted"/>
<keyword evidence="2" id="KW-0812">Transmembrane</keyword>
<organism evidence="5 6">
    <name type="scientific">Blastococcus colisei</name>
    <dbReference type="NCBI Taxonomy" id="1564162"/>
    <lineage>
        <taxon>Bacteria</taxon>
        <taxon>Bacillati</taxon>
        <taxon>Actinomycetota</taxon>
        <taxon>Actinomycetes</taxon>
        <taxon>Geodermatophilales</taxon>
        <taxon>Geodermatophilaceae</taxon>
        <taxon>Blastococcus</taxon>
    </lineage>
</organism>
<feature type="region of interest" description="Disordered" evidence="1">
    <location>
        <begin position="1"/>
        <end position="23"/>
    </location>
</feature>
<dbReference type="Pfam" id="PF13632">
    <property type="entry name" value="Glyco_trans_2_3"/>
    <property type="match status" value="1"/>
</dbReference>
<dbReference type="AlphaFoldDB" id="A0A543P1J4"/>